<dbReference type="STRING" id="1616788.AR543_00675"/>
<dbReference type="PANTHER" id="PTHR43133">
    <property type="entry name" value="RNA POLYMERASE ECF-TYPE SIGMA FACTO"/>
    <property type="match status" value="1"/>
</dbReference>
<feature type="domain" description="RNA polymerase sigma-70 region 2" evidence="5">
    <location>
        <begin position="24"/>
        <end position="90"/>
    </location>
</feature>
<dbReference type="SUPFAM" id="SSF88659">
    <property type="entry name" value="Sigma3 and sigma4 domains of RNA polymerase sigma factors"/>
    <property type="match status" value="1"/>
</dbReference>
<reference evidence="8" key="1">
    <citation type="submission" date="2015-10" db="EMBL/GenBank/DDBJ databases">
        <title>Genome of Paenibacillus bovis sp. nov.</title>
        <authorList>
            <person name="Wu Z."/>
            <person name="Gao C."/>
            <person name="Liu Z."/>
            <person name="Zheng H."/>
        </authorList>
    </citation>
    <scope>NUCLEOTIDE SEQUENCE [LARGE SCALE GENOMIC DNA]</scope>
    <source>
        <strain evidence="8">BD3526</strain>
    </source>
</reference>
<organism evidence="7 8">
    <name type="scientific">Paenibacillus bovis</name>
    <dbReference type="NCBI Taxonomy" id="1616788"/>
    <lineage>
        <taxon>Bacteria</taxon>
        <taxon>Bacillati</taxon>
        <taxon>Bacillota</taxon>
        <taxon>Bacilli</taxon>
        <taxon>Bacillales</taxon>
        <taxon>Paenibacillaceae</taxon>
        <taxon>Paenibacillus</taxon>
    </lineage>
</organism>
<dbReference type="InterPro" id="IPR036388">
    <property type="entry name" value="WH-like_DNA-bd_sf"/>
</dbReference>
<evidence type="ECO:0000256" key="3">
    <source>
        <dbReference type="ARBA" id="ARBA00023082"/>
    </source>
</evidence>
<name>A0A172ZAP6_9BACL</name>
<dbReference type="OrthoDB" id="9782703at2"/>
<keyword evidence="8" id="KW-1185">Reference proteome</keyword>
<dbReference type="InterPro" id="IPR014284">
    <property type="entry name" value="RNA_pol_sigma-70_dom"/>
</dbReference>
<dbReference type="Pfam" id="PF04542">
    <property type="entry name" value="Sigma70_r2"/>
    <property type="match status" value="1"/>
</dbReference>
<dbReference type="CDD" id="cd06171">
    <property type="entry name" value="Sigma70_r4"/>
    <property type="match status" value="1"/>
</dbReference>
<dbReference type="GO" id="GO:0006352">
    <property type="term" value="P:DNA-templated transcription initiation"/>
    <property type="evidence" value="ECO:0007669"/>
    <property type="project" value="InterPro"/>
</dbReference>
<dbReference type="KEGG" id="pbv:AR543_00675"/>
<dbReference type="Proteomes" id="UP000078148">
    <property type="component" value="Chromosome"/>
</dbReference>
<reference evidence="7 8" key="2">
    <citation type="journal article" date="2016" name="Int. J. Syst. Evol. Microbiol.">
        <title>Paenibacillus bovis sp. nov., isolated from raw yak (Bos grunniens) milk.</title>
        <authorList>
            <person name="Gao C."/>
            <person name="Han J."/>
            <person name="Liu Z."/>
            <person name="Xu X."/>
            <person name="Hang F."/>
            <person name="Wu Z."/>
        </authorList>
    </citation>
    <scope>NUCLEOTIDE SEQUENCE [LARGE SCALE GENOMIC DNA]</scope>
    <source>
        <strain evidence="7 8">BD3526</strain>
    </source>
</reference>
<dbReference type="Gene3D" id="1.10.10.10">
    <property type="entry name" value="Winged helix-like DNA-binding domain superfamily/Winged helix DNA-binding domain"/>
    <property type="match status" value="1"/>
</dbReference>
<keyword evidence="2" id="KW-0805">Transcription regulation</keyword>
<feature type="domain" description="RNA polymerase sigma factor 70 region 4 type 2" evidence="6">
    <location>
        <begin position="111"/>
        <end position="162"/>
    </location>
</feature>
<sequence>MTYTQKEDVLAARSGEKDAFIRLMRDMERPLYRMARSMLRSDDECDDAVQETMLKAFRNIHTLREPNYFQTWIFRILINECHNIARKGARVVVTDEWSNLPARTDEYERIDVQQAVYQLPEPQRLVIAMHYFQDMPIQQIADVLELSAEAVKTRLHRARKTLMDWLSDEPGRGTRYETR</sequence>
<dbReference type="RefSeq" id="WP_060530910.1">
    <property type="nucleotide sequence ID" value="NZ_CP013023.1"/>
</dbReference>
<dbReference type="GO" id="GO:0003677">
    <property type="term" value="F:DNA binding"/>
    <property type="evidence" value="ECO:0007669"/>
    <property type="project" value="InterPro"/>
</dbReference>
<dbReference type="InterPro" id="IPR013325">
    <property type="entry name" value="RNA_pol_sigma_r2"/>
</dbReference>
<dbReference type="InterPro" id="IPR039425">
    <property type="entry name" value="RNA_pol_sigma-70-like"/>
</dbReference>
<dbReference type="NCBIfam" id="TIGR02937">
    <property type="entry name" value="sigma70-ECF"/>
    <property type="match status" value="1"/>
</dbReference>
<proteinExistence type="inferred from homology"/>
<dbReference type="AlphaFoldDB" id="A0A172ZAP6"/>
<dbReference type="GO" id="GO:0016987">
    <property type="term" value="F:sigma factor activity"/>
    <property type="evidence" value="ECO:0007669"/>
    <property type="project" value="UniProtKB-KW"/>
</dbReference>
<dbReference type="InterPro" id="IPR013249">
    <property type="entry name" value="RNA_pol_sigma70_r4_t2"/>
</dbReference>
<evidence type="ECO:0000313" key="7">
    <source>
        <dbReference type="EMBL" id="ANF94688.1"/>
    </source>
</evidence>
<dbReference type="Pfam" id="PF08281">
    <property type="entry name" value="Sigma70_r4_2"/>
    <property type="match status" value="1"/>
</dbReference>
<evidence type="ECO:0000313" key="8">
    <source>
        <dbReference type="Proteomes" id="UP000078148"/>
    </source>
</evidence>
<evidence type="ECO:0000259" key="6">
    <source>
        <dbReference type="Pfam" id="PF08281"/>
    </source>
</evidence>
<evidence type="ECO:0000256" key="4">
    <source>
        <dbReference type="ARBA" id="ARBA00023163"/>
    </source>
</evidence>
<dbReference type="Gene3D" id="1.10.1740.10">
    <property type="match status" value="1"/>
</dbReference>
<dbReference type="InterPro" id="IPR013324">
    <property type="entry name" value="RNA_pol_sigma_r3/r4-like"/>
</dbReference>
<evidence type="ECO:0000256" key="2">
    <source>
        <dbReference type="ARBA" id="ARBA00023015"/>
    </source>
</evidence>
<keyword evidence="3" id="KW-0731">Sigma factor</keyword>
<evidence type="ECO:0000259" key="5">
    <source>
        <dbReference type="Pfam" id="PF04542"/>
    </source>
</evidence>
<dbReference type="EMBL" id="CP013023">
    <property type="protein sequence ID" value="ANF94688.1"/>
    <property type="molecule type" value="Genomic_DNA"/>
</dbReference>
<dbReference type="InterPro" id="IPR007627">
    <property type="entry name" value="RNA_pol_sigma70_r2"/>
</dbReference>
<dbReference type="SUPFAM" id="SSF88946">
    <property type="entry name" value="Sigma2 domain of RNA polymerase sigma factors"/>
    <property type="match status" value="1"/>
</dbReference>
<evidence type="ECO:0000256" key="1">
    <source>
        <dbReference type="ARBA" id="ARBA00010641"/>
    </source>
</evidence>
<comment type="similarity">
    <text evidence="1">Belongs to the sigma-70 factor family. ECF subfamily.</text>
</comment>
<protein>
    <submittedName>
        <fullName evidence="7">RNA polymerase</fullName>
    </submittedName>
</protein>
<keyword evidence="4" id="KW-0804">Transcription</keyword>
<gene>
    <name evidence="7" type="ORF">AR543_00675</name>
</gene>
<dbReference type="PANTHER" id="PTHR43133:SF51">
    <property type="entry name" value="RNA POLYMERASE SIGMA FACTOR"/>
    <property type="match status" value="1"/>
</dbReference>
<accession>A0A172ZAP6</accession>